<dbReference type="EMBL" id="FTNC01000038">
    <property type="protein sequence ID" value="SIR57010.1"/>
    <property type="molecule type" value="Genomic_DNA"/>
</dbReference>
<protein>
    <submittedName>
        <fullName evidence="1">Uncharacterized protein</fullName>
    </submittedName>
</protein>
<organism evidence="1 2">
    <name type="scientific">Halanaerobium kushneri</name>
    <dbReference type="NCBI Taxonomy" id="56779"/>
    <lineage>
        <taxon>Bacteria</taxon>
        <taxon>Bacillati</taxon>
        <taxon>Bacillota</taxon>
        <taxon>Clostridia</taxon>
        <taxon>Halanaerobiales</taxon>
        <taxon>Halanaerobiaceae</taxon>
        <taxon>Halanaerobium</taxon>
    </lineage>
</organism>
<sequence length="71" mass="7929">MLILQAFYWNCLDDWWEEIKNGIPTLRKKPLPGLKKKNSPKIISTSVMNVVAAAATTALGKQSVITQMITI</sequence>
<accession>A0A1N7C0D1</accession>
<proteinExistence type="predicted"/>
<evidence type="ECO:0000313" key="2">
    <source>
        <dbReference type="Proteomes" id="UP000185669"/>
    </source>
</evidence>
<keyword evidence="2" id="KW-1185">Reference proteome</keyword>
<name>A0A1N7C0D1_9FIRM</name>
<dbReference type="Proteomes" id="UP000185669">
    <property type="component" value="Unassembled WGS sequence"/>
</dbReference>
<evidence type="ECO:0000313" key="1">
    <source>
        <dbReference type="EMBL" id="SIR57010.1"/>
    </source>
</evidence>
<gene>
    <name evidence="1" type="ORF">SAMN05421834_1381</name>
</gene>
<reference evidence="2" key="1">
    <citation type="submission" date="2017-01" db="EMBL/GenBank/DDBJ databases">
        <authorList>
            <person name="Varghese N."/>
            <person name="Submissions S."/>
        </authorList>
    </citation>
    <scope>NUCLEOTIDE SEQUENCE [LARGE SCALE GENOMIC DNA]</scope>
    <source>
        <strain evidence="2">ATCC 700103</strain>
    </source>
</reference>
<dbReference type="AlphaFoldDB" id="A0A1N7C0D1"/>
<dbReference type="STRING" id="56779.SAMN05421834_1381"/>